<dbReference type="PANTHER" id="PTHR43776:SF7">
    <property type="entry name" value="D,D-DIPEPTIDE TRANSPORT ATP-BINDING PROTEIN DDPF-RELATED"/>
    <property type="match status" value="1"/>
</dbReference>
<dbReference type="InterPro" id="IPR050319">
    <property type="entry name" value="ABC_transp_ATP-bind"/>
</dbReference>
<evidence type="ECO:0000256" key="1">
    <source>
        <dbReference type="ARBA" id="ARBA00005417"/>
    </source>
</evidence>
<dbReference type="Proteomes" id="UP001575105">
    <property type="component" value="Unassembled WGS sequence"/>
</dbReference>
<evidence type="ECO:0000313" key="7">
    <source>
        <dbReference type="EMBL" id="MFA9479136.1"/>
    </source>
</evidence>
<keyword evidence="4 7" id="KW-0067">ATP-binding</keyword>
<accession>A0ABV4U6H4</accession>
<comment type="similarity">
    <text evidence="1">Belongs to the ABC transporter superfamily.</text>
</comment>
<dbReference type="InterPro" id="IPR003593">
    <property type="entry name" value="AAA+_ATPase"/>
</dbReference>
<dbReference type="NCBIfam" id="TIGR01727">
    <property type="entry name" value="oligo_HPY"/>
    <property type="match status" value="1"/>
</dbReference>
<evidence type="ECO:0000256" key="3">
    <source>
        <dbReference type="ARBA" id="ARBA00022741"/>
    </source>
</evidence>
<feature type="region of interest" description="Disordered" evidence="5">
    <location>
        <begin position="270"/>
        <end position="301"/>
    </location>
</feature>
<reference evidence="7 8" key="1">
    <citation type="submission" date="2024-08" db="EMBL/GenBank/DDBJ databases">
        <title>Whole-genome sequencing of halo(alkali)philic microorganisms from hypersaline lakes.</title>
        <authorList>
            <person name="Sorokin D.Y."/>
            <person name="Merkel A.Y."/>
            <person name="Messina E."/>
            <person name="Yakimov M."/>
        </authorList>
    </citation>
    <scope>NUCLEOTIDE SEQUENCE [LARGE SCALE GENOMIC DNA]</scope>
    <source>
        <strain evidence="7 8">AB-hyl4</strain>
    </source>
</reference>
<gene>
    <name evidence="7" type="ORF">ACERK3_12660</name>
</gene>
<dbReference type="Pfam" id="PF08352">
    <property type="entry name" value="oligo_HPY"/>
    <property type="match status" value="1"/>
</dbReference>
<feature type="domain" description="ABC transporter" evidence="6">
    <location>
        <begin position="10"/>
        <end position="264"/>
    </location>
</feature>
<dbReference type="InterPro" id="IPR013563">
    <property type="entry name" value="Oligopep_ABC_C"/>
</dbReference>
<dbReference type="Pfam" id="PF00005">
    <property type="entry name" value="ABC_tran"/>
    <property type="match status" value="1"/>
</dbReference>
<keyword evidence="8" id="KW-1185">Reference proteome</keyword>
<organism evidence="7 8">
    <name type="scientific">Natronomicrosphaera hydrolytica</name>
    <dbReference type="NCBI Taxonomy" id="3242702"/>
    <lineage>
        <taxon>Bacteria</taxon>
        <taxon>Pseudomonadati</taxon>
        <taxon>Planctomycetota</taxon>
        <taxon>Phycisphaerae</taxon>
        <taxon>Phycisphaerales</taxon>
        <taxon>Phycisphaeraceae</taxon>
        <taxon>Natronomicrosphaera</taxon>
    </lineage>
</organism>
<dbReference type="PROSITE" id="PS00211">
    <property type="entry name" value="ABC_TRANSPORTER_1"/>
    <property type="match status" value="1"/>
</dbReference>
<keyword evidence="3" id="KW-0547">Nucleotide-binding</keyword>
<dbReference type="CDD" id="cd03257">
    <property type="entry name" value="ABC_NikE_OppD_transporters"/>
    <property type="match status" value="1"/>
</dbReference>
<dbReference type="PANTHER" id="PTHR43776">
    <property type="entry name" value="TRANSPORT ATP-BINDING PROTEIN"/>
    <property type="match status" value="1"/>
</dbReference>
<dbReference type="PROSITE" id="PS50893">
    <property type="entry name" value="ABC_TRANSPORTER_2"/>
    <property type="match status" value="1"/>
</dbReference>
<dbReference type="InterPro" id="IPR027417">
    <property type="entry name" value="P-loop_NTPase"/>
</dbReference>
<keyword evidence="2" id="KW-0813">Transport</keyword>
<name>A0ABV4U6H4_9BACT</name>
<proteinExistence type="inferred from homology"/>
<dbReference type="EMBL" id="JBGUBD010000007">
    <property type="protein sequence ID" value="MFA9479136.1"/>
    <property type="molecule type" value="Genomic_DNA"/>
</dbReference>
<dbReference type="SMART" id="SM00382">
    <property type="entry name" value="AAA"/>
    <property type="match status" value="1"/>
</dbReference>
<dbReference type="InterPro" id="IPR003439">
    <property type="entry name" value="ABC_transporter-like_ATP-bd"/>
</dbReference>
<evidence type="ECO:0000259" key="6">
    <source>
        <dbReference type="PROSITE" id="PS50893"/>
    </source>
</evidence>
<dbReference type="InterPro" id="IPR017871">
    <property type="entry name" value="ABC_transporter-like_CS"/>
</dbReference>
<evidence type="ECO:0000256" key="2">
    <source>
        <dbReference type="ARBA" id="ARBA00022448"/>
    </source>
</evidence>
<dbReference type="SUPFAM" id="SSF52540">
    <property type="entry name" value="P-loop containing nucleoside triphosphate hydrolases"/>
    <property type="match status" value="1"/>
</dbReference>
<protein>
    <submittedName>
        <fullName evidence="7">ABC transporter ATP-binding protein</fullName>
    </submittedName>
</protein>
<evidence type="ECO:0000313" key="8">
    <source>
        <dbReference type="Proteomes" id="UP001575105"/>
    </source>
</evidence>
<comment type="caution">
    <text evidence="7">The sequence shown here is derived from an EMBL/GenBank/DDBJ whole genome shotgun (WGS) entry which is preliminary data.</text>
</comment>
<evidence type="ECO:0000256" key="5">
    <source>
        <dbReference type="SAM" id="MobiDB-lite"/>
    </source>
</evidence>
<dbReference type="GO" id="GO:0005524">
    <property type="term" value="F:ATP binding"/>
    <property type="evidence" value="ECO:0007669"/>
    <property type="project" value="UniProtKB-KW"/>
</dbReference>
<dbReference type="RefSeq" id="WP_425346063.1">
    <property type="nucleotide sequence ID" value="NZ_JBGUBD010000007.1"/>
</dbReference>
<sequence length="356" mass="39559">MSEMAKDLILQVKHLRKAFPIRRGLLRREVDAFTAVDDVSFTIRRGTTLGLVGESGCGKTTTSRMILRAIDPSDGEILFRRPAGDVVDIAALSADKLKPLRSEIQMIFQSPYTSLNPRMPVMELIGEPLKSHGWKRRDREDRVYELMQLVGLDPRHAQRFPHAFSGGQRQRIGIARALALEPSLIVADEPVSALDVSVQAQVLNLLKELRERLGLTFLFVSHDLSVVRYLCDEVAVMYKGRIVEWANTQALYEQPRHPYTHTLLKAAPAPNPRVPWVDPAEDAKANKPNAPSASSDQTDNEAVGCPFAPRCPHATALCREKQPLLEDQQDNPRSPHYAACHHAGELTLAGVAHAKA</sequence>
<dbReference type="Gene3D" id="3.40.50.300">
    <property type="entry name" value="P-loop containing nucleotide triphosphate hydrolases"/>
    <property type="match status" value="1"/>
</dbReference>
<evidence type="ECO:0000256" key="4">
    <source>
        <dbReference type="ARBA" id="ARBA00022840"/>
    </source>
</evidence>